<evidence type="ECO:0000256" key="1">
    <source>
        <dbReference type="SAM" id="MobiDB-lite"/>
    </source>
</evidence>
<dbReference type="EMBL" id="CM010631">
    <property type="protein sequence ID" value="RID67243.1"/>
    <property type="molecule type" value="Genomic_DNA"/>
</dbReference>
<gene>
    <name evidence="2" type="ORF">BRARA_D02332</name>
</gene>
<name>A0A397ZWS4_BRACM</name>
<evidence type="ECO:0000313" key="2">
    <source>
        <dbReference type="EMBL" id="RID67243.1"/>
    </source>
</evidence>
<protein>
    <submittedName>
        <fullName evidence="2">Uncharacterized protein</fullName>
    </submittedName>
</protein>
<sequence>MGNNGRKALASQTHNDEKAKTHQTVLDVKGNFPEAACLNLEDTSIHFSHARIMHVEDVDIDPLFLDRKTR</sequence>
<organism evidence="2 3">
    <name type="scientific">Brassica campestris</name>
    <name type="common">Field mustard</name>
    <dbReference type="NCBI Taxonomy" id="3711"/>
    <lineage>
        <taxon>Eukaryota</taxon>
        <taxon>Viridiplantae</taxon>
        <taxon>Streptophyta</taxon>
        <taxon>Embryophyta</taxon>
        <taxon>Tracheophyta</taxon>
        <taxon>Spermatophyta</taxon>
        <taxon>Magnoliopsida</taxon>
        <taxon>eudicotyledons</taxon>
        <taxon>Gunneridae</taxon>
        <taxon>Pentapetalae</taxon>
        <taxon>rosids</taxon>
        <taxon>malvids</taxon>
        <taxon>Brassicales</taxon>
        <taxon>Brassicaceae</taxon>
        <taxon>Brassiceae</taxon>
        <taxon>Brassica</taxon>
    </lineage>
</organism>
<dbReference type="Proteomes" id="UP000264353">
    <property type="component" value="Chromosome A4"/>
</dbReference>
<reference evidence="2 3" key="1">
    <citation type="submission" date="2018-06" db="EMBL/GenBank/DDBJ databases">
        <title>WGS assembly of Brassica rapa FPsc.</title>
        <authorList>
            <person name="Bowman J."/>
            <person name="Kohchi T."/>
            <person name="Yamato K."/>
            <person name="Jenkins J."/>
            <person name="Shu S."/>
            <person name="Ishizaki K."/>
            <person name="Yamaoka S."/>
            <person name="Nishihama R."/>
            <person name="Nakamura Y."/>
            <person name="Berger F."/>
            <person name="Adam C."/>
            <person name="Aki S."/>
            <person name="Althoff F."/>
            <person name="Araki T."/>
            <person name="Arteaga-Vazquez M."/>
            <person name="Balasubrmanian S."/>
            <person name="Bauer D."/>
            <person name="Boehm C."/>
            <person name="Briginshaw L."/>
            <person name="Caballero-Perez J."/>
            <person name="Catarino B."/>
            <person name="Chen F."/>
            <person name="Chiyoda S."/>
            <person name="Chovatia M."/>
            <person name="Davies K."/>
            <person name="Delmans M."/>
            <person name="Demura T."/>
            <person name="Dierschke T."/>
            <person name="Dolan L."/>
            <person name="Dorantes-Acosta A."/>
            <person name="Eklund D."/>
            <person name="Florent S."/>
            <person name="Flores-Sandoval E."/>
            <person name="Fujiyama A."/>
            <person name="Fukuzawa H."/>
            <person name="Galik B."/>
            <person name="Grimanelli D."/>
            <person name="Grimwood J."/>
            <person name="Grossniklaus U."/>
            <person name="Hamada T."/>
            <person name="Haseloff J."/>
            <person name="Hetherington A."/>
            <person name="Higo A."/>
            <person name="Hirakawa Y."/>
            <person name="Hundley H."/>
            <person name="Ikeda Y."/>
            <person name="Inoue K."/>
            <person name="Inoue S."/>
            <person name="Ishida S."/>
            <person name="Jia Q."/>
            <person name="Kakita M."/>
            <person name="Kanazawa T."/>
            <person name="Kawai Y."/>
            <person name="Kawashima T."/>
            <person name="Kennedy M."/>
            <person name="Kinose K."/>
            <person name="Kinoshita T."/>
            <person name="Kohara Y."/>
            <person name="Koide E."/>
            <person name="Komatsu K."/>
            <person name="Kopischke S."/>
            <person name="Kubo M."/>
            <person name="Kyozuka J."/>
            <person name="Lagercrantz U."/>
            <person name="Lin S."/>
            <person name="Lindquist E."/>
            <person name="Lipzen A."/>
            <person name="Lu C."/>
            <person name="Luna E."/>
            <person name="Martienssen R."/>
            <person name="Minamino N."/>
            <person name="Mizutani M."/>
            <person name="Mizutani M."/>
            <person name="Mochizuki N."/>
            <person name="Monte I."/>
            <person name="Mosher R."/>
            <person name="Nagasaki H."/>
            <person name="Nakagami H."/>
            <person name="Naramoto S."/>
            <person name="Nishitani K."/>
            <person name="Ohtani M."/>
            <person name="Okamoto T."/>
            <person name="Okumura M."/>
            <person name="Phillips J."/>
            <person name="Pollak B."/>
            <person name="Reinders A."/>
            <person name="Roevekamp M."/>
            <person name="Sano R."/>
            <person name="Sawa S."/>
            <person name="Schmid M."/>
            <person name="Shirakawa M."/>
            <person name="Solano R."/>
            <person name="Spunde A."/>
            <person name="Suetsugu N."/>
            <person name="Sugano S."/>
            <person name="Sugiyama A."/>
            <person name="Sun R."/>
            <person name="Suzuki Y."/>
            <person name="Takenaka M."/>
            <person name="Takezawa D."/>
            <person name="Tomogane H."/>
            <person name="Tsuzuki M."/>
            <person name="Ueda T."/>
            <person name="Umeda M."/>
            <person name="Ward J."/>
            <person name="Watanabe Y."/>
            <person name="Yazaki K."/>
            <person name="Yokoyama R."/>
            <person name="Yoshitake Y."/>
            <person name="Yotsui I."/>
            <person name="Zachgo S."/>
            <person name="Schmutz J."/>
        </authorList>
    </citation>
    <scope>NUCLEOTIDE SEQUENCE [LARGE SCALE GENOMIC DNA]</scope>
    <source>
        <strain evidence="3">cv. B-3</strain>
    </source>
</reference>
<dbReference type="AlphaFoldDB" id="A0A397ZWS4"/>
<proteinExistence type="predicted"/>
<accession>A0A397ZWS4</accession>
<feature type="region of interest" description="Disordered" evidence="1">
    <location>
        <begin position="1"/>
        <end position="22"/>
    </location>
</feature>
<evidence type="ECO:0000313" key="3">
    <source>
        <dbReference type="Proteomes" id="UP000264353"/>
    </source>
</evidence>